<dbReference type="GO" id="GO:0004176">
    <property type="term" value="F:ATP-dependent peptidase activity"/>
    <property type="evidence" value="ECO:0007669"/>
    <property type="project" value="InterPro"/>
</dbReference>
<keyword evidence="2" id="KW-0645">Protease</keyword>
<dbReference type="GO" id="GO:0006508">
    <property type="term" value="P:proteolysis"/>
    <property type="evidence" value="ECO:0007669"/>
    <property type="project" value="UniProtKB-KW"/>
</dbReference>
<proteinExistence type="inferred from homology"/>
<dbReference type="EMBL" id="JACPSX010000027">
    <property type="protein sequence ID" value="MBI3013756.1"/>
    <property type="molecule type" value="Genomic_DNA"/>
</dbReference>
<name>A0A932GMK6_UNCTE</name>
<dbReference type="NCBIfam" id="TIGR00706">
    <property type="entry name" value="SppA_dom"/>
    <property type="match status" value="1"/>
</dbReference>
<dbReference type="Pfam" id="PF01343">
    <property type="entry name" value="Peptidase_S49"/>
    <property type="match status" value="1"/>
</dbReference>
<dbReference type="AlphaFoldDB" id="A0A932GMK6"/>
<dbReference type="InterPro" id="IPR002142">
    <property type="entry name" value="Peptidase_S49"/>
</dbReference>
<dbReference type="CDD" id="cd07023">
    <property type="entry name" value="S49_Sppa_N_C"/>
    <property type="match status" value="1"/>
</dbReference>
<dbReference type="PRINTS" id="PR00127">
    <property type="entry name" value="CLPPROTEASEP"/>
</dbReference>
<comment type="similarity">
    <text evidence="1">Belongs to the peptidase S49 family.</text>
</comment>
<feature type="transmembrane region" description="Helical" evidence="5">
    <location>
        <begin position="6"/>
        <end position="30"/>
    </location>
</feature>
<dbReference type="InterPro" id="IPR047272">
    <property type="entry name" value="S49_SppA_C"/>
</dbReference>
<gene>
    <name evidence="7" type="primary">sppA</name>
    <name evidence="7" type="ORF">HYY65_01525</name>
</gene>
<evidence type="ECO:0000256" key="5">
    <source>
        <dbReference type="SAM" id="Phobius"/>
    </source>
</evidence>
<dbReference type="Proteomes" id="UP000741360">
    <property type="component" value="Unassembled WGS sequence"/>
</dbReference>
<dbReference type="GO" id="GO:0004252">
    <property type="term" value="F:serine-type endopeptidase activity"/>
    <property type="evidence" value="ECO:0007669"/>
    <property type="project" value="InterPro"/>
</dbReference>
<dbReference type="InterPro" id="IPR029045">
    <property type="entry name" value="ClpP/crotonase-like_dom_sf"/>
</dbReference>
<organism evidence="7 8">
    <name type="scientific">Tectimicrobiota bacterium</name>
    <dbReference type="NCBI Taxonomy" id="2528274"/>
    <lineage>
        <taxon>Bacteria</taxon>
        <taxon>Pseudomonadati</taxon>
        <taxon>Nitrospinota/Tectimicrobiota group</taxon>
        <taxon>Candidatus Tectimicrobiota</taxon>
    </lineage>
</organism>
<evidence type="ECO:0000256" key="2">
    <source>
        <dbReference type="ARBA" id="ARBA00022670"/>
    </source>
</evidence>
<accession>A0A932GMK6</accession>
<dbReference type="SUPFAM" id="SSF52096">
    <property type="entry name" value="ClpP/crotonase"/>
    <property type="match status" value="1"/>
</dbReference>
<dbReference type="InterPro" id="IPR004635">
    <property type="entry name" value="Pept_S49_SppA"/>
</dbReference>
<keyword evidence="5" id="KW-1133">Transmembrane helix</keyword>
<keyword evidence="5" id="KW-0812">Transmembrane</keyword>
<protein>
    <submittedName>
        <fullName evidence="7">Signal peptide peptidase SppA</fullName>
    </submittedName>
</protein>
<dbReference type="Gene3D" id="3.90.226.10">
    <property type="entry name" value="2-enoyl-CoA Hydratase, Chain A, domain 1"/>
    <property type="match status" value="2"/>
</dbReference>
<evidence type="ECO:0000313" key="7">
    <source>
        <dbReference type="EMBL" id="MBI3013756.1"/>
    </source>
</evidence>
<dbReference type="PANTHER" id="PTHR42987">
    <property type="entry name" value="PEPTIDASE S49"/>
    <property type="match status" value="1"/>
</dbReference>
<evidence type="ECO:0000256" key="4">
    <source>
        <dbReference type="ARBA" id="ARBA00022825"/>
    </source>
</evidence>
<evidence type="ECO:0000256" key="3">
    <source>
        <dbReference type="ARBA" id="ARBA00022801"/>
    </source>
</evidence>
<evidence type="ECO:0000256" key="1">
    <source>
        <dbReference type="ARBA" id="ARBA00008683"/>
    </source>
</evidence>
<keyword evidence="5" id="KW-0472">Membrane</keyword>
<sequence>MKKQNIVTGFILLGVLVLLFFLFVAGINYFSGGMEGVAAGGDKIAIVSVRGTILDAEDTVEQLKKYGEDATIKGIILRVDSPGGAVGPSQEIYTQVLKTRMSGKKVVASLGSVAASGGYYVAAATDRIIANPGTLTGSIGVIFQFANLEELMKKIGLKTVVIKSGQYKDVGSPMRPLREDERRLLQGVIDDVYEQFVQAVAKGRKLPIEKVKEVADGRIFTGRQAKELGLVDKLGSLQDAVEETARLAGISGKPRIVREREDRSWIFRLLGGVLGNEGWVRDVAGVGGTSGLQYLWRFP</sequence>
<comment type="caution">
    <text evidence="7">The sequence shown here is derived from an EMBL/GenBank/DDBJ whole genome shotgun (WGS) entry which is preliminary data.</text>
</comment>
<reference evidence="7" key="1">
    <citation type="submission" date="2020-07" db="EMBL/GenBank/DDBJ databases">
        <title>Huge and variable diversity of episymbiotic CPR bacteria and DPANN archaea in groundwater ecosystems.</title>
        <authorList>
            <person name="He C.Y."/>
            <person name="Keren R."/>
            <person name="Whittaker M."/>
            <person name="Farag I.F."/>
            <person name="Doudna J."/>
            <person name="Cate J.H.D."/>
            <person name="Banfield J.F."/>
        </authorList>
    </citation>
    <scope>NUCLEOTIDE SEQUENCE</scope>
    <source>
        <strain evidence="7">NC_groundwater_717_Ag_S-0.2um_59_8</strain>
    </source>
</reference>
<evidence type="ECO:0000313" key="8">
    <source>
        <dbReference type="Proteomes" id="UP000741360"/>
    </source>
</evidence>
<dbReference type="PANTHER" id="PTHR42987:SF7">
    <property type="entry name" value="SIGNAL PEPTIDE PEPTIDASE SPPA-RELATED"/>
    <property type="match status" value="1"/>
</dbReference>
<keyword evidence="3" id="KW-0378">Hydrolase</keyword>
<dbReference type="InterPro" id="IPR001907">
    <property type="entry name" value="ClpP"/>
</dbReference>
<keyword evidence="4" id="KW-0720">Serine protease</keyword>
<evidence type="ECO:0000259" key="6">
    <source>
        <dbReference type="Pfam" id="PF01343"/>
    </source>
</evidence>
<feature type="domain" description="Peptidase S49" evidence="6">
    <location>
        <begin position="100"/>
        <end position="250"/>
    </location>
</feature>